<gene>
    <name evidence="2" type="ORF">AK830_g12676</name>
</gene>
<protein>
    <submittedName>
        <fullName evidence="2">Uncharacterized protein</fullName>
    </submittedName>
</protein>
<feature type="region of interest" description="Disordered" evidence="1">
    <location>
        <begin position="1"/>
        <end position="23"/>
    </location>
</feature>
<organism evidence="2 3">
    <name type="scientific">Neonectria ditissima</name>
    <dbReference type="NCBI Taxonomy" id="78410"/>
    <lineage>
        <taxon>Eukaryota</taxon>
        <taxon>Fungi</taxon>
        <taxon>Dikarya</taxon>
        <taxon>Ascomycota</taxon>
        <taxon>Pezizomycotina</taxon>
        <taxon>Sordariomycetes</taxon>
        <taxon>Hypocreomycetidae</taxon>
        <taxon>Hypocreales</taxon>
        <taxon>Nectriaceae</taxon>
        <taxon>Neonectria</taxon>
    </lineage>
</organism>
<dbReference type="AlphaFoldDB" id="A0A0P7B4Z0"/>
<sequence>GGAPDKQTSRRAGQRERAACSVERSVDRGMRGLCGWARSDGGGRLCGGVESAQHRRRPVARDGPEGKLHHARWLWFRNYSGYSDLVDARSEGDREREEKARDSAGRPAGGQSNAQRTDPGRPLPERRVRRGENLSDESPTREPALSLTTDAETPRGHAHGGGGRQFSAVSGLLWARYLPPAPDPVGPEVGNPGTRPSS</sequence>
<dbReference type="Proteomes" id="UP000050424">
    <property type="component" value="Unassembled WGS sequence"/>
</dbReference>
<evidence type="ECO:0000256" key="1">
    <source>
        <dbReference type="SAM" id="MobiDB-lite"/>
    </source>
</evidence>
<evidence type="ECO:0000313" key="2">
    <source>
        <dbReference type="EMBL" id="KPM33896.1"/>
    </source>
</evidence>
<reference evidence="2 3" key="1">
    <citation type="submission" date="2015-09" db="EMBL/GenBank/DDBJ databases">
        <title>Draft genome of a European isolate of the apple canker pathogen Neonectria ditissima.</title>
        <authorList>
            <person name="Gomez-Cortecero A."/>
            <person name="Harrison R.J."/>
            <person name="Armitage A.D."/>
        </authorList>
    </citation>
    <scope>NUCLEOTIDE SEQUENCE [LARGE SCALE GENOMIC DNA]</scope>
    <source>
        <strain evidence="2 3">R09/05</strain>
    </source>
</reference>
<evidence type="ECO:0000313" key="3">
    <source>
        <dbReference type="Proteomes" id="UP000050424"/>
    </source>
</evidence>
<feature type="compositionally biased region" description="Basic and acidic residues" evidence="1">
    <location>
        <begin position="123"/>
        <end position="133"/>
    </location>
</feature>
<accession>A0A0P7B4Z0</accession>
<name>A0A0P7B4Z0_9HYPO</name>
<feature type="non-terminal residue" evidence="2">
    <location>
        <position position="1"/>
    </location>
</feature>
<feature type="compositionally biased region" description="Basic and acidic residues" evidence="1">
    <location>
        <begin position="89"/>
        <end position="104"/>
    </location>
</feature>
<feature type="region of interest" description="Disordered" evidence="1">
    <location>
        <begin position="177"/>
        <end position="198"/>
    </location>
</feature>
<feature type="region of interest" description="Disordered" evidence="1">
    <location>
        <begin position="44"/>
        <end position="67"/>
    </location>
</feature>
<keyword evidence="3" id="KW-1185">Reference proteome</keyword>
<feature type="region of interest" description="Disordered" evidence="1">
    <location>
        <begin position="89"/>
        <end position="165"/>
    </location>
</feature>
<comment type="caution">
    <text evidence="2">The sequence shown here is derived from an EMBL/GenBank/DDBJ whole genome shotgun (WGS) entry which is preliminary data.</text>
</comment>
<proteinExistence type="predicted"/>
<dbReference type="EMBL" id="LKCW01000504">
    <property type="protein sequence ID" value="KPM33896.1"/>
    <property type="molecule type" value="Genomic_DNA"/>
</dbReference>
<feature type="compositionally biased region" description="Basic and acidic residues" evidence="1">
    <location>
        <begin position="13"/>
        <end position="23"/>
    </location>
</feature>